<organism evidence="1 2">
    <name type="scientific">Anaerobutyricum hallii DSM 3353</name>
    <dbReference type="NCBI Taxonomy" id="411469"/>
    <lineage>
        <taxon>Bacteria</taxon>
        <taxon>Bacillati</taxon>
        <taxon>Bacillota</taxon>
        <taxon>Clostridia</taxon>
        <taxon>Lachnospirales</taxon>
        <taxon>Lachnospiraceae</taxon>
        <taxon>Anaerobutyricum</taxon>
    </lineage>
</organism>
<comment type="caution">
    <text evidence="1">The sequence shown here is derived from an EMBL/GenBank/DDBJ whole genome shotgun (WGS) entry which is preliminary data.</text>
</comment>
<name>C0ESY4_9FIRM</name>
<proteinExistence type="predicted"/>
<evidence type="ECO:0000313" key="2">
    <source>
        <dbReference type="Proteomes" id="UP000003174"/>
    </source>
</evidence>
<gene>
    <name evidence="1" type="ORF">EUBHAL_00507</name>
</gene>
<accession>C0ESY4</accession>
<dbReference type="AlphaFoldDB" id="C0ESY4"/>
<dbReference type="Proteomes" id="UP000003174">
    <property type="component" value="Unassembled WGS sequence"/>
</dbReference>
<evidence type="ECO:0000313" key="1">
    <source>
        <dbReference type="EMBL" id="EEG37620.1"/>
    </source>
</evidence>
<dbReference type="EMBL" id="ACEP01000030">
    <property type="protein sequence ID" value="EEG37620.1"/>
    <property type="molecule type" value="Genomic_DNA"/>
</dbReference>
<reference evidence="1 2" key="2">
    <citation type="submission" date="2009-02" db="EMBL/GenBank/DDBJ databases">
        <title>Draft genome sequence of Eubacterium hallii (DSM 3353).</title>
        <authorList>
            <person name="Sudarsanam P."/>
            <person name="Ley R."/>
            <person name="Guruge J."/>
            <person name="Turnbaugh P.J."/>
            <person name="Mahowald M."/>
            <person name="Liep D."/>
            <person name="Gordon J."/>
        </authorList>
    </citation>
    <scope>NUCLEOTIDE SEQUENCE [LARGE SCALE GENOMIC DNA]</scope>
    <source>
        <strain evidence="1 2">DSM 3353</strain>
    </source>
</reference>
<protein>
    <submittedName>
        <fullName evidence="1">Uncharacterized protein</fullName>
    </submittedName>
</protein>
<reference evidence="1 2" key="1">
    <citation type="submission" date="2009-01" db="EMBL/GenBank/DDBJ databases">
        <authorList>
            <person name="Fulton L."/>
            <person name="Clifton S."/>
            <person name="Fulton B."/>
            <person name="Xu J."/>
            <person name="Minx P."/>
            <person name="Pepin K.H."/>
            <person name="Johnson M."/>
            <person name="Bhonagiri V."/>
            <person name="Nash W.E."/>
            <person name="Mardis E.R."/>
            <person name="Wilson R.K."/>
        </authorList>
    </citation>
    <scope>NUCLEOTIDE SEQUENCE [LARGE SCALE GENOMIC DNA]</scope>
    <source>
        <strain evidence="1 2">DSM 3353</strain>
    </source>
</reference>
<sequence>MSIAQINKKCYIFPSFFCKNLSWTVFFCNIHDNFNFFIQKRLFDGMFAV</sequence>